<feature type="chain" id="PRO_5006389175" evidence="11">
    <location>
        <begin position="25"/>
        <end position="485"/>
    </location>
</feature>
<dbReference type="PIRSF" id="PIRSF001021">
    <property type="entry name" value="Alph-amls_thrmst"/>
    <property type="match status" value="1"/>
</dbReference>
<feature type="binding site" evidence="8">
    <location>
        <position position="411"/>
    </location>
    <ligand>
        <name>Ca(2+)</name>
        <dbReference type="ChEBI" id="CHEBI:29108"/>
        <label>3</label>
    </ligand>
</feature>
<dbReference type="SMART" id="SM00642">
    <property type="entry name" value="Aamy"/>
    <property type="match status" value="1"/>
</dbReference>
<evidence type="ECO:0000313" key="14">
    <source>
        <dbReference type="Proteomes" id="UP000051643"/>
    </source>
</evidence>
<dbReference type="OrthoDB" id="9806009at2"/>
<dbReference type="RefSeq" id="WP_057481534.1">
    <property type="nucleotide sequence ID" value="NZ_BMWR01000003.1"/>
</dbReference>
<dbReference type="SUPFAM" id="SSF51445">
    <property type="entry name" value="(Trans)glycosidases"/>
    <property type="match status" value="1"/>
</dbReference>
<dbReference type="GO" id="GO:0005509">
    <property type="term" value="F:calcium ion binding"/>
    <property type="evidence" value="ECO:0007669"/>
    <property type="project" value="InterPro"/>
</dbReference>
<evidence type="ECO:0000256" key="5">
    <source>
        <dbReference type="ARBA" id="ARBA00023277"/>
    </source>
</evidence>
<evidence type="ECO:0000256" key="1">
    <source>
        <dbReference type="ARBA" id="ARBA00001913"/>
    </source>
</evidence>
<dbReference type="EMBL" id="LKTP01000012">
    <property type="protein sequence ID" value="KRG29061.1"/>
    <property type="molecule type" value="Genomic_DNA"/>
</dbReference>
<keyword evidence="3 8" id="KW-0479">Metal-binding</keyword>
<accession>A0A0Q9Z7Y2</accession>
<dbReference type="Pfam" id="PF00128">
    <property type="entry name" value="Alpha-amylase"/>
    <property type="match status" value="1"/>
</dbReference>
<dbReference type="Proteomes" id="UP000051643">
    <property type="component" value="Unassembled WGS sequence"/>
</dbReference>
<comment type="caution">
    <text evidence="13">The sequence shown here is derived from an EMBL/GenBank/DDBJ whole genome shotgun (WGS) entry which is preliminary data.</text>
</comment>
<feature type="domain" description="Glycosyl hydrolase family 13 catalytic" evidence="12">
    <location>
        <begin position="62"/>
        <end position="395"/>
    </location>
</feature>
<keyword evidence="4" id="KW-0378">Hydrolase</keyword>
<evidence type="ECO:0000256" key="4">
    <source>
        <dbReference type="ARBA" id="ARBA00022801"/>
    </source>
</evidence>
<dbReference type="AlphaFoldDB" id="A0A0Q9Z7Y2"/>
<dbReference type="InterPro" id="IPR006046">
    <property type="entry name" value="Alpha_amylase"/>
</dbReference>
<keyword evidence="8" id="KW-0106">Calcium</keyword>
<dbReference type="InterPro" id="IPR017853">
    <property type="entry name" value="GH"/>
</dbReference>
<feature type="active site" description="Proton donor" evidence="7">
    <location>
        <position position="279"/>
    </location>
</feature>
<feature type="active site" description="Nucleophile" evidence="7">
    <location>
        <position position="255"/>
    </location>
</feature>
<organism evidence="13 14">
    <name type="scientific">Salegentibacter mishustinae</name>
    <dbReference type="NCBI Taxonomy" id="270918"/>
    <lineage>
        <taxon>Bacteria</taxon>
        <taxon>Pseudomonadati</taxon>
        <taxon>Bacteroidota</taxon>
        <taxon>Flavobacteriia</taxon>
        <taxon>Flavobacteriales</taxon>
        <taxon>Flavobacteriaceae</taxon>
        <taxon>Salegentibacter</taxon>
    </lineage>
</organism>
<keyword evidence="11" id="KW-0732">Signal</keyword>
<evidence type="ECO:0000256" key="2">
    <source>
        <dbReference type="ARBA" id="ARBA00008061"/>
    </source>
</evidence>
<comment type="similarity">
    <text evidence="2 9">Belongs to the glycosyl hydrolase 13 family.</text>
</comment>
<dbReference type="GO" id="GO:0004556">
    <property type="term" value="F:alpha-amylase activity"/>
    <property type="evidence" value="ECO:0007669"/>
    <property type="project" value="InterPro"/>
</dbReference>
<proteinExistence type="inferred from homology"/>
<reference evidence="13" key="1">
    <citation type="submission" date="2015-10" db="EMBL/GenBank/DDBJ databases">
        <title>Draft genome sequence of Salegentibacter mishustinae KCTC 12263.</title>
        <authorList>
            <person name="Lin W."/>
            <person name="Zheng Q."/>
        </authorList>
    </citation>
    <scope>NUCLEOTIDE SEQUENCE [LARGE SCALE GENOMIC DNA]</scope>
    <source>
        <strain evidence="13">KCTC 12263</strain>
    </source>
</reference>
<dbReference type="InterPro" id="IPR015237">
    <property type="entry name" value="Alpha-amylase_C_pro"/>
</dbReference>
<evidence type="ECO:0000256" key="7">
    <source>
        <dbReference type="PIRSR" id="PIRSR001021-1"/>
    </source>
</evidence>
<dbReference type="Pfam" id="PF09154">
    <property type="entry name" value="Alpha-amy_C_pro"/>
    <property type="match status" value="1"/>
</dbReference>
<dbReference type="PRINTS" id="PR00110">
    <property type="entry name" value="ALPHAAMYLASE"/>
</dbReference>
<feature type="region of interest" description="Disordered" evidence="10">
    <location>
        <begin position="28"/>
        <end position="52"/>
    </location>
</feature>
<evidence type="ECO:0000256" key="6">
    <source>
        <dbReference type="ARBA" id="ARBA00023295"/>
    </source>
</evidence>
<evidence type="ECO:0000259" key="12">
    <source>
        <dbReference type="SMART" id="SM00642"/>
    </source>
</evidence>
<feature type="binding site" evidence="8">
    <location>
        <position position="162"/>
    </location>
    <ligand>
        <name>Ca(2+)</name>
        <dbReference type="ChEBI" id="CHEBI:29108"/>
        <label>1</label>
    </ligand>
</feature>
<feature type="compositionally biased region" description="Acidic residues" evidence="10">
    <location>
        <begin position="28"/>
        <end position="42"/>
    </location>
</feature>
<dbReference type="InterPro" id="IPR013776">
    <property type="entry name" value="A-amylase_thermo"/>
</dbReference>
<dbReference type="STRING" id="270918.APR42_03795"/>
<dbReference type="GO" id="GO:0005975">
    <property type="term" value="P:carbohydrate metabolic process"/>
    <property type="evidence" value="ECO:0007669"/>
    <property type="project" value="InterPro"/>
</dbReference>
<keyword evidence="6" id="KW-0326">Glycosidase</keyword>
<evidence type="ECO:0000256" key="9">
    <source>
        <dbReference type="RuleBase" id="RU003615"/>
    </source>
</evidence>
<protein>
    <submittedName>
        <fullName evidence="13">Alpha-amylase</fullName>
    </submittedName>
</protein>
<gene>
    <name evidence="13" type="ORF">APR42_03795</name>
</gene>
<feature type="binding site" evidence="8">
    <location>
        <position position="224"/>
    </location>
    <ligand>
        <name>Ca(2+)</name>
        <dbReference type="ChEBI" id="CHEBI:29108"/>
        <label>1</label>
    </ligand>
</feature>
<dbReference type="PROSITE" id="PS51257">
    <property type="entry name" value="PROKAR_LIPOPROTEIN"/>
    <property type="match status" value="1"/>
</dbReference>
<dbReference type="NCBIfam" id="NF006970">
    <property type="entry name" value="PRK09441.1-3"/>
    <property type="match status" value="1"/>
</dbReference>
<name>A0A0Q9Z7Y2_9FLAO</name>
<keyword evidence="14" id="KW-1185">Reference proteome</keyword>
<evidence type="ECO:0000256" key="8">
    <source>
        <dbReference type="PIRSR" id="PIRSR001021-2"/>
    </source>
</evidence>
<dbReference type="InterPro" id="IPR006047">
    <property type="entry name" value="GH13_cat_dom"/>
</dbReference>
<dbReference type="Gene3D" id="3.20.20.80">
    <property type="entry name" value="Glycosidases"/>
    <property type="match status" value="1"/>
</dbReference>
<dbReference type="InterPro" id="IPR013780">
    <property type="entry name" value="Glyco_hydro_b"/>
</dbReference>
<evidence type="ECO:0000256" key="3">
    <source>
        <dbReference type="ARBA" id="ARBA00022723"/>
    </source>
</evidence>
<keyword evidence="5" id="KW-0119">Carbohydrate metabolism</keyword>
<evidence type="ECO:0000256" key="10">
    <source>
        <dbReference type="SAM" id="MobiDB-lite"/>
    </source>
</evidence>
<dbReference type="PANTHER" id="PTHR43447">
    <property type="entry name" value="ALPHA-AMYLASE"/>
    <property type="match status" value="1"/>
</dbReference>
<dbReference type="CDD" id="cd11314">
    <property type="entry name" value="AmyAc_arch_bac_plant_AmyA"/>
    <property type="match status" value="1"/>
</dbReference>
<evidence type="ECO:0000256" key="11">
    <source>
        <dbReference type="SAM" id="SignalP"/>
    </source>
</evidence>
<feature type="signal peptide" evidence="11">
    <location>
        <begin position="1"/>
        <end position="24"/>
    </location>
</feature>
<evidence type="ECO:0000313" key="13">
    <source>
        <dbReference type="EMBL" id="KRG29061.1"/>
    </source>
</evidence>
<sequence>MKKTKILFPFLFSLLLVISGCSKDDDEVVDGTDDITGGEEPEVPTPQDPEALDLSQYSSGQKVMMQTFYWDVEPRFEWWNNLSDKVEGWADAGIDRIWLPVATKGQSGGYSMGYDPSDYFDFGEYDQHGTVPTRFGTREELENLIAKSHDLGLEVIADIVLNHNSGGGLEYNPYREKDTYTLFNEENGNASGMFNRNYEHFHPNDVSQSDEGDLFFSEQDVDHDVPYVQGWLWKNENSVAKYYKNEMGFDGWRFDYVKGFGTWVIEDWMNEVGGFAVGENFDGNADVLVDWVDATGVSAFDFAAFYKMEEAFDRFDDLNYLDGNTLRKINPDKAVTFVANHDTEKDENEDNRIATENKMKAYAYILTHDGYPTIFYSDYENEAFNEEIKQLIEIHNSLAVGDVQVLHVDNDEYLMKREGNAENPGLILYISTGSTTKRRNVQTNWNNVTLLDYSGNSTYTPTSDENGMVTIEAPANGYSIYSITK</sequence>
<comment type="cofactor">
    <cofactor evidence="1">
        <name>Ca(2+)</name>
        <dbReference type="ChEBI" id="CHEBI:29108"/>
    </cofactor>
</comment>
<dbReference type="Gene3D" id="2.60.40.1180">
    <property type="entry name" value="Golgi alpha-mannosidase II"/>
    <property type="match status" value="1"/>
</dbReference>